<keyword evidence="3 5" id="KW-0067">ATP-binding</keyword>
<name>A0A162F0E2_LACPN</name>
<dbReference type="PROSITE" id="PS50893">
    <property type="entry name" value="ABC_TRANSPORTER_2"/>
    <property type="match status" value="1"/>
</dbReference>
<dbReference type="RefSeq" id="WP_013355128.1">
    <property type="nucleotide sequence ID" value="NZ_AP028145.1"/>
</dbReference>
<dbReference type="CDD" id="cd03221">
    <property type="entry name" value="ABCF_EF-3"/>
    <property type="match status" value="2"/>
</dbReference>
<dbReference type="GO" id="GO:0016887">
    <property type="term" value="F:ATP hydrolysis activity"/>
    <property type="evidence" value="ECO:0007669"/>
    <property type="project" value="InterPro"/>
</dbReference>
<dbReference type="AlphaFoldDB" id="A0A162F0E2"/>
<dbReference type="KEGG" id="lpb:SH83_00915"/>
<evidence type="ECO:0000256" key="3">
    <source>
        <dbReference type="ARBA" id="ARBA00022840"/>
    </source>
</evidence>
<reference evidence="7 10" key="3">
    <citation type="submission" date="2020-12" db="EMBL/GenBank/DDBJ databases">
        <title>Whole genome sequencing of Lactobacillus plantarum PC518.</title>
        <authorList>
            <person name="Guo Q."/>
        </authorList>
    </citation>
    <scope>NUCLEOTIDE SEQUENCE [LARGE SCALE GENOMIC DNA]</scope>
    <source>
        <strain evidence="7 10">PC518</strain>
    </source>
</reference>
<evidence type="ECO:0000313" key="6">
    <source>
        <dbReference type="EMBL" id="ODO60280.1"/>
    </source>
</evidence>
<dbReference type="PANTHER" id="PTHR19211">
    <property type="entry name" value="ATP-BINDING TRANSPORT PROTEIN-RELATED"/>
    <property type="match status" value="1"/>
</dbReference>
<dbReference type="PRINTS" id="PR00364">
    <property type="entry name" value="DISEASERSIST"/>
</dbReference>
<dbReference type="EMBL" id="CP066817">
    <property type="protein sequence ID" value="QQM61141.1"/>
    <property type="molecule type" value="Genomic_DNA"/>
</dbReference>
<sequence>MTMINLKNIQKDMAGRPLFTIDRLVANAGDKIGVVGRNGAGKSTLAHLLTGTDRDYTGQIMVDEPVSYVAQIAPTFDQSGGQAMLTRIRQALSARPTILILDEPSSNLDKTHQQWLINQLQRFRGLLLLISHDRQLLNAVTTQTWAVEHQKFTAYAGNYAYYQTVKAQQLATQEAAYQRQNTHQRELLAAQRQRNEKAQRIRKGNRRMSQVERAKTKATREATAAKMERTAKRMVARGQREPQVAKPFTTSGFKLVATDFPTFTGKTVVTGLNVTLAEYGKTLLAHADFQIRPHDRVAIVGPNGSGKTTLLRAILGGRVSGLRLAPAARVGVFNQDMTVLDGKQSVWQTVRQVSQLPDQTIRNVMGALGLPARFYPQLVSALSGGELVKLQLICILVGQYNVLMLDEPTNYLDVDALDALADYLQNYPGTVIFVSHDEPFRQAVATRVLQFETHQLVDPDKVVKAPQPVEADLAVLQFKYDQLMADPTSSTAAIQALRQQIDRLKA</sequence>
<dbReference type="PATRIC" id="fig|1590.142.peg.206"/>
<evidence type="ECO:0000256" key="2">
    <source>
        <dbReference type="ARBA" id="ARBA00022741"/>
    </source>
</evidence>
<dbReference type="InterPro" id="IPR027417">
    <property type="entry name" value="P-loop_NTPase"/>
</dbReference>
<dbReference type="PROSITE" id="PS00211">
    <property type="entry name" value="ABC_TRANSPORTER_1"/>
    <property type="match status" value="1"/>
</dbReference>
<dbReference type="Proteomes" id="UP000595466">
    <property type="component" value="Chromosome"/>
</dbReference>
<dbReference type="Gene3D" id="3.40.50.300">
    <property type="entry name" value="P-loop containing nucleotide triphosphate hydrolases"/>
    <property type="match status" value="3"/>
</dbReference>
<protein>
    <submittedName>
        <fullName evidence="5">ABC transporter ATP-binding protein</fullName>
    </submittedName>
    <submittedName>
        <fullName evidence="7">ABC-F family ATP-binding cassette domain-containing protein</fullName>
    </submittedName>
    <submittedName>
        <fullName evidence="6">ATP-binding cassette sub-family F member</fullName>
    </submittedName>
</protein>
<dbReference type="PANTHER" id="PTHR19211:SF100">
    <property type="entry name" value="RIBOSOME PROTECTION PROTEIN VMLR"/>
    <property type="match status" value="1"/>
</dbReference>
<dbReference type="InterPro" id="IPR050611">
    <property type="entry name" value="ABCF"/>
</dbReference>
<evidence type="ECO:0000256" key="1">
    <source>
        <dbReference type="ARBA" id="ARBA00022737"/>
    </source>
</evidence>
<keyword evidence="1" id="KW-0677">Repeat</keyword>
<evidence type="ECO:0000313" key="10">
    <source>
        <dbReference type="Proteomes" id="UP000595466"/>
    </source>
</evidence>
<evidence type="ECO:0000313" key="5">
    <source>
        <dbReference type="EMBL" id="KZU95033.1"/>
    </source>
</evidence>
<reference evidence="6 9" key="2">
    <citation type="submission" date="2016-08" db="EMBL/GenBank/DDBJ databases">
        <title>Genome sequencing of Lactobacillus plantarum JSA22, isolated from fermented soybean paste.</title>
        <authorList>
            <person name="Choi H.S."/>
        </authorList>
    </citation>
    <scope>NUCLEOTIDE SEQUENCE [LARGE SCALE GENOMIC DNA]</scope>
    <source>
        <strain evidence="6 9">JSA22</strain>
    </source>
</reference>
<dbReference type="Proteomes" id="UP000076882">
    <property type="component" value="Unassembled WGS sequence"/>
</dbReference>
<dbReference type="InterPro" id="IPR003593">
    <property type="entry name" value="AAA+_ATPase"/>
</dbReference>
<evidence type="ECO:0000313" key="8">
    <source>
        <dbReference type="Proteomes" id="UP000076882"/>
    </source>
</evidence>
<dbReference type="GO" id="GO:0005524">
    <property type="term" value="F:ATP binding"/>
    <property type="evidence" value="ECO:0007669"/>
    <property type="project" value="UniProtKB-KW"/>
</dbReference>
<organism evidence="5 8">
    <name type="scientific">Lactiplantibacillus plantarum</name>
    <name type="common">Lactobacillus plantarum</name>
    <dbReference type="NCBI Taxonomy" id="1590"/>
    <lineage>
        <taxon>Bacteria</taxon>
        <taxon>Bacillati</taxon>
        <taxon>Bacillota</taxon>
        <taxon>Bacilli</taxon>
        <taxon>Lactobacillales</taxon>
        <taxon>Lactobacillaceae</taxon>
        <taxon>Lactiplantibacillus</taxon>
    </lineage>
</organism>
<dbReference type="Pfam" id="PF00005">
    <property type="entry name" value="ABC_tran"/>
    <property type="match status" value="2"/>
</dbReference>
<dbReference type="SMART" id="SM00382">
    <property type="entry name" value="AAA"/>
    <property type="match status" value="2"/>
</dbReference>
<dbReference type="SUPFAM" id="SSF52540">
    <property type="entry name" value="P-loop containing nucleoside triphosphate hydrolases"/>
    <property type="match status" value="2"/>
</dbReference>
<accession>A0A162F0E2</accession>
<dbReference type="InterPro" id="IPR017871">
    <property type="entry name" value="ABC_transporter-like_CS"/>
</dbReference>
<keyword evidence="2" id="KW-0547">Nucleotide-binding</keyword>
<evidence type="ECO:0000259" key="4">
    <source>
        <dbReference type="PROSITE" id="PS50893"/>
    </source>
</evidence>
<dbReference type="Proteomes" id="UP000094892">
    <property type="component" value="Unassembled WGS sequence"/>
</dbReference>
<reference evidence="5 8" key="1">
    <citation type="submission" date="2016-03" db="EMBL/GenBank/DDBJ databases">
        <title>Comparative genomics of 54 Lactobacillus plantarum strains reveals genomic uncoupling from niche constraints.</title>
        <authorList>
            <person name="Martino M.E."/>
        </authorList>
    </citation>
    <scope>NUCLEOTIDE SEQUENCE [LARGE SCALE GENOMIC DNA]</scope>
    <source>
        <strain evidence="5 8">19.1</strain>
    </source>
</reference>
<gene>
    <name evidence="7" type="ORF">JH395_00910</name>
    <name evidence="5" type="ORF">Lp19_1822</name>
    <name evidence="6" type="ORF">LPJSA22_00213</name>
</gene>
<proteinExistence type="predicted"/>
<dbReference type="EMBL" id="LUXM01000028">
    <property type="protein sequence ID" value="KZU95033.1"/>
    <property type="molecule type" value="Genomic_DNA"/>
</dbReference>
<dbReference type="InterPro" id="IPR003439">
    <property type="entry name" value="ABC_transporter-like_ATP-bd"/>
</dbReference>
<evidence type="ECO:0000313" key="7">
    <source>
        <dbReference type="EMBL" id="QQM61141.1"/>
    </source>
</evidence>
<dbReference type="EMBL" id="MCOL01000001">
    <property type="protein sequence ID" value="ODO60280.1"/>
    <property type="molecule type" value="Genomic_DNA"/>
</dbReference>
<evidence type="ECO:0000313" key="9">
    <source>
        <dbReference type="Proteomes" id="UP000094892"/>
    </source>
</evidence>
<feature type="domain" description="ABC transporter" evidence="4">
    <location>
        <begin position="269"/>
        <end position="478"/>
    </location>
</feature>